<evidence type="ECO:0000313" key="3">
    <source>
        <dbReference type="EMBL" id="KAE9258579.1"/>
    </source>
</evidence>
<organism evidence="2 5">
    <name type="scientific">Phytophthora fragariae</name>
    <dbReference type="NCBI Taxonomy" id="53985"/>
    <lineage>
        <taxon>Eukaryota</taxon>
        <taxon>Sar</taxon>
        <taxon>Stramenopiles</taxon>
        <taxon>Oomycota</taxon>
        <taxon>Peronosporomycetes</taxon>
        <taxon>Peronosporales</taxon>
        <taxon>Peronosporaceae</taxon>
        <taxon>Phytophthora</taxon>
    </lineage>
</organism>
<keyword evidence="1" id="KW-1133">Transmembrane helix</keyword>
<proteinExistence type="predicted"/>
<keyword evidence="1" id="KW-0472">Membrane</keyword>
<evidence type="ECO:0000313" key="4">
    <source>
        <dbReference type="Proteomes" id="UP000437068"/>
    </source>
</evidence>
<name>A0A6A3UXE1_9STRA</name>
<gene>
    <name evidence="3" type="ORF">PF001_g33314</name>
    <name evidence="2" type="ORF">PF002_g33463</name>
</gene>
<dbReference type="AlphaFoldDB" id="A0A6A3UXE1"/>
<sequence length="77" mass="8565">MPLTAKLATFLLVLEIVATTAAVYLLRAEQLQMKHLRQKAWEAPFDWMAAALQETMPAVWCLCQAVLASCRAGPYPC</sequence>
<feature type="transmembrane region" description="Helical" evidence="1">
    <location>
        <begin position="6"/>
        <end position="26"/>
    </location>
</feature>
<accession>A0A6A3UXE1</accession>
<evidence type="ECO:0000313" key="5">
    <source>
        <dbReference type="Proteomes" id="UP000440367"/>
    </source>
</evidence>
<evidence type="ECO:0000313" key="2">
    <source>
        <dbReference type="EMBL" id="KAE9157033.1"/>
    </source>
</evidence>
<keyword evidence="1" id="KW-0812">Transmembrane</keyword>
<evidence type="ECO:0000256" key="1">
    <source>
        <dbReference type="SAM" id="Phobius"/>
    </source>
</evidence>
<dbReference type="Proteomes" id="UP000440367">
    <property type="component" value="Unassembled WGS sequence"/>
</dbReference>
<reference evidence="4 5" key="1">
    <citation type="submission" date="2018-08" db="EMBL/GenBank/DDBJ databases">
        <title>Genomic investigation of the strawberry pathogen Phytophthora fragariae indicates pathogenicity is determined by transcriptional variation in three key races.</title>
        <authorList>
            <person name="Adams T.M."/>
            <person name="Armitage A.D."/>
            <person name="Sobczyk M.K."/>
            <person name="Bates H.J."/>
            <person name="Dunwell J.M."/>
            <person name="Nellist C.F."/>
            <person name="Harrison R.J."/>
        </authorList>
    </citation>
    <scope>NUCLEOTIDE SEQUENCE [LARGE SCALE GENOMIC DNA]</scope>
    <source>
        <strain evidence="3 4">A4</strain>
        <strain evidence="2 5">BC-1</strain>
    </source>
</reference>
<protein>
    <submittedName>
        <fullName evidence="2">Uncharacterized protein</fullName>
    </submittedName>
</protein>
<dbReference type="Proteomes" id="UP000437068">
    <property type="component" value="Unassembled WGS sequence"/>
</dbReference>
<dbReference type="EMBL" id="QXGE01011900">
    <property type="protein sequence ID" value="KAE9258579.1"/>
    <property type="molecule type" value="Genomic_DNA"/>
</dbReference>
<comment type="caution">
    <text evidence="2">The sequence shown here is derived from an EMBL/GenBank/DDBJ whole genome shotgun (WGS) entry which is preliminary data.</text>
</comment>
<dbReference type="EMBL" id="QXGD01010350">
    <property type="protein sequence ID" value="KAE9157033.1"/>
    <property type="molecule type" value="Genomic_DNA"/>
</dbReference>